<organism evidence="1 2">
    <name type="scientific">Christiangramia flava JLT2011</name>
    <dbReference type="NCBI Taxonomy" id="1229726"/>
    <lineage>
        <taxon>Bacteria</taxon>
        <taxon>Pseudomonadati</taxon>
        <taxon>Bacteroidota</taxon>
        <taxon>Flavobacteriia</taxon>
        <taxon>Flavobacteriales</taxon>
        <taxon>Flavobacteriaceae</taxon>
        <taxon>Christiangramia</taxon>
    </lineage>
</organism>
<dbReference type="Pfam" id="PF12833">
    <property type="entry name" value="HTH_18"/>
    <property type="match status" value="1"/>
</dbReference>
<dbReference type="AlphaFoldDB" id="A0A1L7I8L7"/>
<gene>
    <name evidence="1" type="ORF">GRFL_2738</name>
</gene>
<dbReference type="SMART" id="SM00342">
    <property type="entry name" value="HTH_ARAC"/>
    <property type="match status" value="1"/>
</dbReference>
<proteinExistence type="predicted"/>
<dbReference type="Proteomes" id="UP000186230">
    <property type="component" value="Chromosome"/>
</dbReference>
<dbReference type="STRING" id="1229726.GRFL_2738"/>
<dbReference type="PROSITE" id="PS01124">
    <property type="entry name" value="HTH_ARAC_FAMILY_2"/>
    <property type="match status" value="1"/>
</dbReference>
<dbReference type="InterPro" id="IPR046532">
    <property type="entry name" value="DUF6597"/>
</dbReference>
<dbReference type="KEGG" id="gfl:GRFL_2738"/>
<evidence type="ECO:0000313" key="1">
    <source>
        <dbReference type="EMBL" id="APU69462.1"/>
    </source>
</evidence>
<name>A0A1L7I8L7_9FLAO</name>
<dbReference type="GO" id="GO:0043565">
    <property type="term" value="F:sequence-specific DNA binding"/>
    <property type="evidence" value="ECO:0007669"/>
    <property type="project" value="InterPro"/>
</dbReference>
<evidence type="ECO:0000313" key="2">
    <source>
        <dbReference type="Proteomes" id="UP000186230"/>
    </source>
</evidence>
<dbReference type="InterPro" id="IPR018060">
    <property type="entry name" value="HTH_AraC"/>
</dbReference>
<accession>A0A1L7I8L7</accession>
<keyword evidence="2" id="KW-1185">Reference proteome</keyword>
<dbReference type="OrthoDB" id="511992at2"/>
<reference evidence="1 2" key="1">
    <citation type="submission" date="2016-07" db="EMBL/GenBank/DDBJ databases">
        <title>Multi-omics approach to identify versatile polysaccharide utilization systems of a marine flavobacterium Gramella flava.</title>
        <authorList>
            <person name="Tang K."/>
        </authorList>
    </citation>
    <scope>NUCLEOTIDE SEQUENCE [LARGE SCALE GENOMIC DNA]</scope>
    <source>
        <strain evidence="1 2">JLT2011</strain>
    </source>
</reference>
<dbReference type="Pfam" id="PF20240">
    <property type="entry name" value="DUF6597"/>
    <property type="match status" value="1"/>
</dbReference>
<protein>
    <submittedName>
        <fullName evidence="1">Uncharacterized protein</fullName>
    </submittedName>
</protein>
<dbReference type="Gene3D" id="1.10.10.60">
    <property type="entry name" value="Homeodomain-like"/>
    <property type="match status" value="1"/>
</dbReference>
<dbReference type="RefSeq" id="WP_083645128.1">
    <property type="nucleotide sequence ID" value="NZ_AMRU01000015.1"/>
</dbReference>
<dbReference type="GO" id="GO:0003700">
    <property type="term" value="F:DNA-binding transcription factor activity"/>
    <property type="evidence" value="ECO:0007669"/>
    <property type="project" value="InterPro"/>
</dbReference>
<sequence length="283" mass="33046">MFRKFQAHPDLKDFVLFYFEMDWQSAQAYQNRGYLCLPTGCSFIGFQKKGRMQVKIDDFTYETEAYFLNVQTTIPYEMFTREPDLQVIAACLKPTAIAQLFKIDVSRIINTGMNPRNLFADHLKNFSDVFEKETKTSEILALLDEIFLKQLKHSRPKSNFIDIAVDLIMQQKGIISIEELVGRFKVSTRYFQKKFKEMVGISPLLYIKIIRYNFLFSSFSQQSPNFASSAAPLYFYDSAHYSKSFKDYLGMNPSEFDLSQYPFIKLTAIEQAVWINAFRELAD</sequence>
<dbReference type="EMBL" id="CP016359">
    <property type="protein sequence ID" value="APU69462.1"/>
    <property type="molecule type" value="Genomic_DNA"/>
</dbReference>